<dbReference type="AlphaFoldDB" id="A0A1B6LS20"/>
<gene>
    <name evidence="2" type="ORF">g.6341</name>
</gene>
<evidence type="ECO:0000313" key="2">
    <source>
        <dbReference type="EMBL" id="JAT26511.1"/>
    </source>
</evidence>
<name>A0A1B6LS20_9HEMI</name>
<protein>
    <submittedName>
        <fullName evidence="2">Uncharacterized protein</fullName>
    </submittedName>
</protein>
<sequence length="130" mass="13759">MSFVVVLVAVIGTALAAPQVAYKPAAYQTYRPLQQYANAGPFNAQYAPARVAAPAAPVYSPAYVKPVGYNAPAYNLASYATAAPAAPVYNPAYVKPVAYNAPAYKPVQPYAAPAYPYNPQVGYNSQSQYS</sequence>
<proteinExistence type="predicted"/>
<feature type="chain" id="PRO_5008587651" evidence="1">
    <location>
        <begin position="17"/>
        <end position="130"/>
    </location>
</feature>
<evidence type="ECO:0000256" key="1">
    <source>
        <dbReference type="SAM" id="SignalP"/>
    </source>
</evidence>
<feature type="non-terminal residue" evidence="2">
    <location>
        <position position="130"/>
    </location>
</feature>
<keyword evidence="1" id="KW-0732">Signal</keyword>
<feature type="signal peptide" evidence="1">
    <location>
        <begin position="1"/>
        <end position="16"/>
    </location>
</feature>
<reference evidence="2" key="1">
    <citation type="submission" date="2015-11" db="EMBL/GenBank/DDBJ databases">
        <title>De novo transcriptome assembly of four potential Pierce s Disease insect vectors from Arizona vineyards.</title>
        <authorList>
            <person name="Tassone E.E."/>
        </authorList>
    </citation>
    <scope>NUCLEOTIDE SEQUENCE</scope>
</reference>
<dbReference type="EMBL" id="GEBQ01013466">
    <property type="protein sequence ID" value="JAT26511.1"/>
    <property type="molecule type" value="Transcribed_RNA"/>
</dbReference>
<organism evidence="2">
    <name type="scientific">Graphocephala atropunctata</name>
    <dbReference type="NCBI Taxonomy" id="36148"/>
    <lineage>
        <taxon>Eukaryota</taxon>
        <taxon>Metazoa</taxon>
        <taxon>Ecdysozoa</taxon>
        <taxon>Arthropoda</taxon>
        <taxon>Hexapoda</taxon>
        <taxon>Insecta</taxon>
        <taxon>Pterygota</taxon>
        <taxon>Neoptera</taxon>
        <taxon>Paraneoptera</taxon>
        <taxon>Hemiptera</taxon>
        <taxon>Auchenorrhyncha</taxon>
        <taxon>Membracoidea</taxon>
        <taxon>Cicadellidae</taxon>
        <taxon>Cicadellinae</taxon>
        <taxon>Cicadellini</taxon>
        <taxon>Graphocephala</taxon>
    </lineage>
</organism>
<accession>A0A1B6LS20</accession>